<dbReference type="GeneID" id="8239387"/>
<name>E0VW95_PEDHC</name>
<dbReference type="EMBL" id="DS235817">
    <property type="protein sequence ID" value="EEB17651.1"/>
    <property type="molecule type" value="Genomic_DNA"/>
</dbReference>
<accession>E0VW95</accession>
<sequence>MNGRRLEKNKPRALLENKNTRGTQVNYRSHLGLVNENSRSKKKNVNDSYLTRDISPATRVVCLLYSSGGTRYKECIWAPVEPKRGWI</sequence>
<evidence type="ECO:0000313" key="4">
    <source>
        <dbReference type="Proteomes" id="UP000009046"/>
    </source>
</evidence>
<reference evidence="2" key="2">
    <citation type="submission" date="2007-04" db="EMBL/GenBank/DDBJ databases">
        <title>The genome of the human body louse.</title>
        <authorList>
            <consortium name="The Human Body Louse Genome Consortium"/>
            <person name="Kirkness E."/>
            <person name="Walenz B."/>
            <person name="Hass B."/>
            <person name="Bruggner R."/>
            <person name="Strausberg R."/>
        </authorList>
    </citation>
    <scope>NUCLEOTIDE SEQUENCE</scope>
    <source>
        <strain evidence="2">USDA</strain>
    </source>
</reference>
<organism>
    <name type="scientific">Pediculus humanus subsp. corporis</name>
    <name type="common">Body louse</name>
    <dbReference type="NCBI Taxonomy" id="121224"/>
    <lineage>
        <taxon>Eukaryota</taxon>
        <taxon>Metazoa</taxon>
        <taxon>Ecdysozoa</taxon>
        <taxon>Arthropoda</taxon>
        <taxon>Hexapoda</taxon>
        <taxon>Insecta</taxon>
        <taxon>Pterygota</taxon>
        <taxon>Neoptera</taxon>
        <taxon>Paraneoptera</taxon>
        <taxon>Psocodea</taxon>
        <taxon>Troctomorpha</taxon>
        <taxon>Phthiraptera</taxon>
        <taxon>Anoplura</taxon>
        <taxon>Pediculidae</taxon>
        <taxon>Pediculus</taxon>
    </lineage>
</organism>
<evidence type="ECO:0000256" key="1">
    <source>
        <dbReference type="SAM" id="MobiDB-lite"/>
    </source>
</evidence>
<reference evidence="3" key="3">
    <citation type="submission" date="2021-02" db="UniProtKB">
        <authorList>
            <consortium name="EnsemblMetazoa"/>
        </authorList>
    </citation>
    <scope>IDENTIFICATION</scope>
    <source>
        <strain evidence="3">USDA</strain>
    </source>
</reference>
<feature type="compositionally biased region" description="Basic and acidic residues" evidence="1">
    <location>
        <begin position="1"/>
        <end position="19"/>
    </location>
</feature>
<dbReference type="HOGENOM" id="CLU_2486045_0_0_1"/>
<feature type="region of interest" description="Disordered" evidence="1">
    <location>
        <begin position="1"/>
        <end position="21"/>
    </location>
</feature>
<protein>
    <submittedName>
        <fullName evidence="2 3">Uncharacterized protein</fullName>
    </submittedName>
</protein>
<dbReference type="EnsemblMetazoa" id="PHUM476140-RA">
    <property type="protein sequence ID" value="PHUM476140-PA"/>
    <property type="gene ID" value="PHUM476140"/>
</dbReference>
<keyword evidence="4" id="KW-1185">Reference proteome</keyword>
<dbReference type="AlphaFoldDB" id="E0VW95"/>
<dbReference type="CTD" id="8239387"/>
<evidence type="ECO:0000313" key="3">
    <source>
        <dbReference type="EnsemblMetazoa" id="PHUM476140-PA"/>
    </source>
</evidence>
<dbReference type="VEuPathDB" id="VectorBase:PHUM476140"/>
<dbReference type="KEGG" id="phu:Phum_PHUM476140"/>
<evidence type="ECO:0000313" key="2">
    <source>
        <dbReference type="EMBL" id="EEB17651.1"/>
    </source>
</evidence>
<dbReference type="InParanoid" id="E0VW95"/>
<gene>
    <name evidence="3" type="primary">8239387</name>
    <name evidence="2" type="ORF">Phum_PHUM476140</name>
</gene>
<dbReference type="RefSeq" id="XP_002430389.1">
    <property type="nucleotide sequence ID" value="XM_002430344.1"/>
</dbReference>
<dbReference type="EMBL" id="AAZO01005772">
    <property type="status" value="NOT_ANNOTATED_CDS"/>
    <property type="molecule type" value="Genomic_DNA"/>
</dbReference>
<proteinExistence type="predicted"/>
<reference evidence="2" key="1">
    <citation type="submission" date="2007-04" db="EMBL/GenBank/DDBJ databases">
        <title>Annotation of Pediculus humanus corporis strain USDA.</title>
        <authorList>
            <person name="Kirkness E."/>
            <person name="Hannick L."/>
            <person name="Hass B."/>
            <person name="Bruggner R."/>
            <person name="Lawson D."/>
            <person name="Bidwell S."/>
            <person name="Joardar V."/>
            <person name="Caler E."/>
            <person name="Walenz B."/>
            <person name="Inman J."/>
            <person name="Schobel S."/>
            <person name="Galinsky K."/>
            <person name="Amedeo P."/>
            <person name="Strausberg R."/>
        </authorList>
    </citation>
    <scope>NUCLEOTIDE SEQUENCE</scope>
    <source>
        <strain evidence="2">USDA</strain>
    </source>
</reference>
<dbReference type="Proteomes" id="UP000009046">
    <property type="component" value="Unassembled WGS sequence"/>
</dbReference>